<name>A0A1I5S242_9GAMM</name>
<keyword evidence="1" id="KW-1133">Transmembrane helix</keyword>
<dbReference type="AlphaFoldDB" id="A0A1I5S242"/>
<dbReference type="Proteomes" id="UP000182400">
    <property type="component" value="Unassembled WGS sequence"/>
</dbReference>
<feature type="transmembrane region" description="Helical" evidence="1">
    <location>
        <begin position="68"/>
        <end position="87"/>
    </location>
</feature>
<keyword evidence="1" id="KW-0472">Membrane</keyword>
<protein>
    <submittedName>
        <fullName evidence="2">Uncharacterized protein</fullName>
    </submittedName>
</protein>
<gene>
    <name evidence="2" type="ORF">SAMN05216601_11842</name>
</gene>
<feature type="transmembrane region" description="Helical" evidence="1">
    <location>
        <begin position="146"/>
        <end position="164"/>
    </location>
</feature>
<feature type="transmembrane region" description="Helical" evidence="1">
    <location>
        <begin position="287"/>
        <end position="304"/>
    </location>
</feature>
<feature type="transmembrane region" description="Helical" evidence="1">
    <location>
        <begin position="185"/>
        <end position="213"/>
    </location>
</feature>
<accession>A0A1I5S242</accession>
<feature type="transmembrane region" description="Helical" evidence="1">
    <location>
        <begin position="99"/>
        <end position="126"/>
    </location>
</feature>
<evidence type="ECO:0000256" key="1">
    <source>
        <dbReference type="SAM" id="Phobius"/>
    </source>
</evidence>
<reference evidence="2 3" key="1">
    <citation type="submission" date="2016-10" db="EMBL/GenBank/DDBJ databases">
        <authorList>
            <person name="de Groot N.N."/>
        </authorList>
    </citation>
    <scope>NUCLEOTIDE SEQUENCE [LARGE SCALE GENOMIC DNA]</scope>
    <source>
        <strain evidence="2 3">CCUG 59231</strain>
    </source>
</reference>
<evidence type="ECO:0000313" key="3">
    <source>
        <dbReference type="Proteomes" id="UP000182400"/>
    </source>
</evidence>
<dbReference type="EMBL" id="FOWP01000018">
    <property type="protein sequence ID" value="SFP64804.1"/>
    <property type="molecule type" value="Genomic_DNA"/>
</dbReference>
<feature type="transmembrane region" description="Helical" evidence="1">
    <location>
        <begin position="253"/>
        <end position="281"/>
    </location>
</feature>
<keyword evidence="1" id="KW-0812">Transmembrane</keyword>
<evidence type="ECO:0000313" key="2">
    <source>
        <dbReference type="EMBL" id="SFP64804.1"/>
    </source>
</evidence>
<dbReference type="RefSeq" id="WP_074941558.1">
    <property type="nucleotide sequence ID" value="NZ_FOWP01000018.1"/>
</dbReference>
<feature type="transmembrane region" description="Helical" evidence="1">
    <location>
        <begin position="27"/>
        <end position="48"/>
    </location>
</feature>
<organism evidence="2 3">
    <name type="scientific">Ectopseudomonas composti</name>
    <dbReference type="NCBI Taxonomy" id="658457"/>
    <lineage>
        <taxon>Bacteria</taxon>
        <taxon>Pseudomonadati</taxon>
        <taxon>Pseudomonadota</taxon>
        <taxon>Gammaproteobacteria</taxon>
        <taxon>Pseudomonadales</taxon>
        <taxon>Pseudomonadaceae</taxon>
        <taxon>Ectopseudomonas</taxon>
    </lineage>
</organism>
<proteinExistence type="predicted"/>
<sequence length="319" mass="35194">MTQANPFDIAPPPAPAATRESPALPHYLVGVALLVGVIGILMTMASLLFNSPMENLGEWMLRYGVRNWISHLLMAGLCVYWLTHSYLERNGLGDYRQPAGLLLGYGLAYLGLSWLGGYAISYLFMWSYEQLSNGALTNLFWWTLELLRFGIEALLPLWLLLYLFRYSAEKVAGPLKMPGQTLAWCFALGVVVIYLQLCALAMQLLSGMLYSYALEGWEGWIVLGHGLINLLVAFFAARGALPEQVLGFNGGRLALACLITMLLWIGSALVCATLMLVLLLFGGGGENVLLILLGLLQLVLLWPFTRLGLRWGYRAQTAA</sequence>
<feature type="transmembrane region" description="Helical" evidence="1">
    <location>
        <begin position="219"/>
        <end position="241"/>
    </location>
</feature>
<dbReference type="OrthoDB" id="7030579at2"/>